<feature type="domain" description="Reverse transcriptase" evidence="1">
    <location>
        <begin position="83"/>
        <end position="138"/>
    </location>
</feature>
<evidence type="ECO:0000259" key="2">
    <source>
        <dbReference type="Pfam" id="PF13456"/>
    </source>
</evidence>
<gene>
    <name evidence="4" type="ORF">BVC80_8679g13</name>
</gene>
<evidence type="ECO:0000259" key="3">
    <source>
        <dbReference type="Pfam" id="PF13966"/>
    </source>
</evidence>
<keyword evidence="5" id="KW-1185">Reference proteome</keyword>
<dbReference type="InterPro" id="IPR002156">
    <property type="entry name" value="RNaseH_domain"/>
</dbReference>
<sequence>MSNLNQHQKSKLPLTLNRWRSLGNQGGRRRTFYNSRSAPSLSLSLPSAITPSNGSRFFFENVSFKPWPAFRSQDIATYHTPRNCTSVTHLLYADDTIIFLNGRTSSILGCMRFLERFCACSGQKINVEKSSFMLHSKSPASLVNSISHLTGYQRKSAFMIYLGAPICDGRVKIRYFDDLLTKIRIKLAGWKANFLTQGGKLIMIRHVLSSMAIYLLSAVSVPKSVLAKVNLMFSNFFWGSHEGKPKRKWVSWNSICKPVSEGGLGVRNIEEVRRCFRLKALWNALTSKSVWSNFIRGKYGIHNRILSAYTPPQSATKFWKECACLSAVLATNSAWKVGQGDMSFWYENWSNAGILAETYIGVPSCPDITLREAVGAGFSINDLPADCIHKVKSLYDSRLTADSDERLWASNPDGIFSVKSALTHLRGLAPICSFARYYWADFIPKKLSVFFWRVLHKAVPVEARVQNCFISLASACVCCVQRQVESLDHLLFHGSIATSLWDHFAPPFGLHRQNFPDFRDFIWAWFNVAPVGSQMGSLAIIAPIVIIWEIWSERNRRRHNEAHVSNYRTRFKVLKWIHDINTRIKVVRHSPSALQNILGTCGVSLTPVHRRKSKILRWSTPPPGYFILNTDGASADLLAAGGGVIRDNRGNIVAAFYSFYGPGTNNLAESRALLDGLLLCRQIGIRRIAVRVDSKLVASWYHLKYKIPWTILRWWNKIRETARNLDLLVSHVYRELNAPADAMANMGFSTRTDHTFLSDFPPRIVGLAHLDRLGVPYFRKA</sequence>
<dbReference type="InterPro" id="IPR044730">
    <property type="entry name" value="RNase_H-like_dom_plant"/>
</dbReference>
<dbReference type="InterPro" id="IPR000477">
    <property type="entry name" value="RT_dom"/>
</dbReference>
<reference evidence="4 5" key="1">
    <citation type="journal article" date="2017" name="Mol. Plant">
        <title>The Genome of Medicinal Plant Macleaya cordata Provides New Insights into Benzylisoquinoline Alkaloids Metabolism.</title>
        <authorList>
            <person name="Liu X."/>
            <person name="Liu Y."/>
            <person name="Huang P."/>
            <person name="Ma Y."/>
            <person name="Qing Z."/>
            <person name="Tang Q."/>
            <person name="Cao H."/>
            <person name="Cheng P."/>
            <person name="Zheng Y."/>
            <person name="Yuan Z."/>
            <person name="Zhou Y."/>
            <person name="Liu J."/>
            <person name="Tang Z."/>
            <person name="Zhuo Y."/>
            <person name="Zhang Y."/>
            <person name="Yu L."/>
            <person name="Huang J."/>
            <person name="Yang P."/>
            <person name="Peng Q."/>
            <person name="Zhang J."/>
            <person name="Jiang W."/>
            <person name="Zhang Z."/>
            <person name="Lin K."/>
            <person name="Ro D.K."/>
            <person name="Chen X."/>
            <person name="Xiong X."/>
            <person name="Shang Y."/>
            <person name="Huang S."/>
            <person name="Zeng J."/>
        </authorList>
    </citation>
    <scope>NUCLEOTIDE SEQUENCE [LARGE SCALE GENOMIC DNA]</scope>
    <source>
        <strain evidence="5">cv. BLH2017</strain>
        <tissue evidence="4">Root</tissue>
    </source>
</reference>
<dbReference type="InParanoid" id="A0A200QAD5"/>
<comment type="caution">
    <text evidence="4">The sequence shown here is derived from an EMBL/GenBank/DDBJ whole genome shotgun (WGS) entry which is preliminary data.</text>
</comment>
<dbReference type="OrthoDB" id="1302181at2759"/>
<dbReference type="InterPro" id="IPR012337">
    <property type="entry name" value="RNaseH-like_sf"/>
</dbReference>
<protein>
    <submittedName>
        <fullName evidence="4">Ribonuclease H domain</fullName>
    </submittedName>
</protein>
<organism evidence="4 5">
    <name type="scientific">Macleaya cordata</name>
    <name type="common">Five-seeded plume-poppy</name>
    <name type="synonym">Bocconia cordata</name>
    <dbReference type="NCBI Taxonomy" id="56857"/>
    <lineage>
        <taxon>Eukaryota</taxon>
        <taxon>Viridiplantae</taxon>
        <taxon>Streptophyta</taxon>
        <taxon>Embryophyta</taxon>
        <taxon>Tracheophyta</taxon>
        <taxon>Spermatophyta</taxon>
        <taxon>Magnoliopsida</taxon>
        <taxon>Ranunculales</taxon>
        <taxon>Papaveraceae</taxon>
        <taxon>Papaveroideae</taxon>
        <taxon>Macleaya</taxon>
    </lineage>
</organism>
<feature type="domain" description="Reverse transcriptase zinc-binding" evidence="3">
    <location>
        <begin position="416"/>
        <end position="501"/>
    </location>
</feature>
<dbReference type="EMBL" id="MVGT01002549">
    <property type="protein sequence ID" value="OVA07433.1"/>
    <property type="molecule type" value="Genomic_DNA"/>
</dbReference>
<evidence type="ECO:0000313" key="4">
    <source>
        <dbReference type="EMBL" id="OVA07433.1"/>
    </source>
</evidence>
<dbReference type="Pfam" id="PF13456">
    <property type="entry name" value="RVT_3"/>
    <property type="match status" value="1"/>
</dbReference>
<evidence type="ECO:0000313" key="5">
    <source>
        <dbReference type="Proteomes" id="UP000195402"/>
    </source>
</evidence>
<name>A0A200QAD5_MACCD</name>
<dbReference type="AlphaFoldDB" id="A0A200QAD5"/>
<evidence type="ECO:0000259" key="1">
    <source>
        <dbReference type="Pfam" id="PF00078"/>
    </source>
</evidence>
<dbReference type="SUPFAM" id="SSF53098">
    <property type="entry name" value="Ribonuclease H-like"/>
    <property type="match status" value="1"/>
</dbReference>
<proteinExistence type="predicted"/>
<dbReference type="GO" id="GO:0003676">
    <property type="term" value="F:nucleic acid binding"/>
    <property type="evidence" value="ECO:0007669"/>
    <property type="project" value="InterPro"/>
</dbReference>
<dbReference type="CDD" id="cd06222">
    <property type="entry name" value="RNase_H_like"/>
    <property type="match status" value="1"/>
</dbReference>
<accession>A0A200QAD5</accession>
<dbReference type="GO" id="GO:0004523">
    <property type="term" value="F:RNA-DNA hybrid ribonuclease activity"/>
    <property type="evidence" value="ECO:0007669"/>
    <property type="project" value="InterPro"/>
</dbReference>
<feature type="domain" description="RNase H type-1" evidence="2">
    <location>
        <begin position="629"/>
        <end position="746"/>
    </location>
</feature>
<dbReference type="OMA" id="FIMAMEM"/>
<dbReference type="PANTHER" id="PTHR33116">
    <property type="entry name" value="REVERSE TRANSCRIPTASE ZINC-BINDING DOMAIN-CONTAINING PROTEIN-RELATED-RELATED"/>
    <property type="match status" value="1"/>
</dbReference>
<dbReference type="InterPro" id="IPR036397">
    <property type="entry name" value="RNaseH_sf"/>
</dbReference>
<dbReference type="Pfam" id="PF00078">
    <property type="entry name" value="RVT_1"/>
    <property type="match status" value="1"/>
</dbReference>
<dbReference type="InterPro" id="IPR026960">
    <property type="entry name" value="RVT-Znf"/>
</dbReference>
<dbReference type="PANTHER" id="PTHR33116:SF80">
    <property type="entry name" value="REVERSE TRANSCRIPTASE ZINC-BINDING DOMAIN-CONTAINING PROTEIN"/>
    <property type="match status" value="1"/>
</dbReference>
<dbReference type="Pfam" id="PF13966">
    <property type="entry name" value="zf-RVT"/>
    <property type="match status" value="1"/>
</dbReference>
<dbReference type="Proteomes" id="UP000195402">
    <property type="component" value="Unassembled WGS sequence"/>
</dbReference>
<dbReference type="Gene3D" id="3.30.420.10">
    <property type="entry name" value="Ribonuclease H-like superfamily/Ribonuclease H"/>
    <property type="match status" value="1"/>
</dbReference>